<feature type="transmembrane region" description="Helical" evidence="1">
    <location>
        <begin position="225"/>
        <end position="244"/>
    </location>
</feature>
<sequence length="364" mass="39022">MSGKRKMFIYGGIIGLIGAILMKMGNPGNMGICIACFYRDIAGAVGLHRAEVVQYIRPEIIGFIFGAFIIAIFKGDFKSRGGSSPIVRFFLGFFLMIGALVFLGCPLRMILRLANWDLNALVGLGGYVFGIFIGIQFLKKGYTLGRSVEQSKISAYLIPIVAVVLLIFLVIKPAFIFFSTEGPGSMKAPLILSLILGMVAGAILQRSRICTAGGFRDAMLIKDYHFLWGILGIFTLNLIANLILNFDNFNISFANQPVAHTNQLWNFLGMVLAGVCSSLLGGCPIRQTILASEGDTDAGITILGLIVGAAFAHNFGLASSGEGATANGKIAVIVGIVFVLFIAYSIVTSKNKEEIQNKGVVKNA</sequence>
<dbReference type="InterPro" id="IPR026366">
    <property type="entry name" value="Seleno_YedE"/>
</dbReference>
<feature type="transmembrane region" description="Helical" evidence="1">
    <location>
        <begin position="264"/>
        <end position="285"/>
    </location>
</feature>
<comment type="caution">
    <text evidence="2">The sequence shown here is derived from an EMBL/GenBank/DDBJ whole genome shotgun (WGS) entry which is preliminary data.</text>
</comment>
<evidence type="ECO:0000313" key="3">
    <source>
        <dbReference type="Proteomes" id="UP000037267"/>
    </source>
</evidence>
<gene>
    <name evidence="2" type="ORF">CLPU_21c00110</name>
</gene>
<keyword evidence="1" id="KW-0812">Transmembrane</keyword>
<dbReference type="NCBIfam" id="TIGR04112">
    <property type="entry name" value="seleno_YedE"/>
    <property type="match status" value="1"/>
</dbReference>
<keyword evidence="3" id="KW-1185">Reference proteome</keyword>
<evidence type="ECO:0000256" key="1">
    <source>
        <dbReference type="SAM" id="Phobius"/>
    </source>
</evidence>
<evidence type="ECO:0000313" key="2">
    <source>
        <dbReference type="EMBL" id="KNF07193.1"/>
    </source>
</evidence>
<name>A0A0L0W6N2_GOTPU</name>
<keyword evidence="1" id="KW-1133">Transmembrane helix</keyword>
<feature type="transmembrane region" description="Helical" evidence="1">
    <location>
        <begin position="297"/>
        <end position="318"/>
    </location>
</feature>
<feature type="transmembrane region" description="Helical" evidence="1">
    <location>
        <begin position="156"/>
        <end position="178"/>
    </location>
</feature>
<feature type="transmembrane region" description="Helical" evidence="1">
    <location>
        <begin position="184"/>
        <end position="204"/>
    </location>
</feature>
<feature type="transmembrane region" description="Helical" evidence="1">
    <location>
        <begin position="7"/>
        <end position="25"/>
    </location>
</feature>
<dbReference type="OrthoDB" id="3190590at2"/>
<feature type="transmembrane region" description="Helical" evidence="1">
    <location>
        <begin position="60"/>
        <end position="77"/>
    </location>
</feature>
<dbReference type="PATRIC" id="fig|1503.3.peg.1311"/>
<keyword evidence="1" id="KW-0472">Membrane</keyword>
<reference evidence="3" key="1">
    <citation type="submission" date="2015-07" db="EMBL/GenBank/DDBJ databases">
        <title>Draft genome sequence of the purine-degrading Gottschalkia purinilyticum DSM 1384 (formerly Clostridium purinilyticum).</title>
        <authorList>
            <person name="Poehlein A."/>
            <person name="Schiel-Bengelsdorf B."/>
            <person name="Bengelsdorf F.R."/>
            <person name="Daniel R."/>
            <person name="Duerre P."/>
        </authorList>
    </citation>
    <scope>NUCLEOTIDE SEQUENCE [LARGE SCALE GENOMIC DNA]</scope>
    <source>
        <strain evidence="3">DSM 1384</strain>
    </source>
</reference>
<organism evidence="2 3">
    <name type="scientific">Gottschalkia purinilytica</name>
    <name type="common">Clostridium purinilyticum</name>
    <dbReference type="NCBI Taxonomy" id="1503"/>
    <lineage>
        <taxon>Bacteria</taxon>
        <taxon>Bacillati</taxon>
        <taxon>Bacillota</taxon>
        <taxon>Tissierellia</taxon>
        <taxon>Tissierellales</taxon>
        <taxon>Gottschalkiaceae</taxon>
        <taxon>Gottschalkia</taxon>
    </lineage>
</organism>
<dbReference type="EMBL" id="LGSS01000021">
    <property type="protein sequence ID" value="KNF07193.1"/>
    <property type="molecule type" value="Genomic_DNA"/>
</dbReference>
<feature type="transmembrane region" description="Helical" evidence="1">
    <location>
        <begin position="89"/>
        <end position="110"/>
    </location>
</feature>
<dbReference type="InterPro" id="IPR007272">
    <property type="entry name" value="Sulf_transp_TsuA/YedE"/>
</dbReference>
<dbReference type="RefSeq" id="WP_050378646.1">
    <property type="nucleotide sequence ID" value="NZ_LGSS01000021.1"/>
</dbReference>
<proteinExistence type="predicted"/>
<dbReference type="Pfam" id="PF04143">
    <property type="entry name" value="Sulf_transp"/>
    <property type="match status" value="1"/>
</dbReference>
<dbReference type="STRING" id="1503.CLPU_21c00110"/>
<accession>A0A0L0W6N2</accession>
<dbReference type="AlphaFoldDB" id="A0A0L0W6N2"/>
<protein>
    <submittedName>
        <fullName evidence="2">Putative membrane protein</fullName>
    </submittedName>
</protein>
<feature type="transmembrane region" description="Helical" evidence="1">
    <location>
        <begin position="330"/>
        <end position="347"/>
    </location>
</feature>
<dbReference type="Proteomes" id="UP000037267">
    <property type="component" value="Unassembled WGS sequence"/>
</dbReference>
<feature type="transmembrane region" description="Helical" evidence="1">
    <location>
        <begin position="116"/>
        <end position="135"/>
    </location>
</feature>